<keyword evidence="5" id="KW-0460">Magnesium</keyword>
<dbReference type="CDD" id="cd02503">
    <property type="entry name" value="MobA"/>
    <property type="match status" value="1"/>
</dbReference>
<evidence type="ECO:0000256" key="2">
    <source>
        <dbReference type="ARBA" id="ARBA00022679"/>
    </source>
</evidence>
<accession>A0A3A3ZN99</accession>
<comment type="caution">
    <text evidence="9">The sequence shown here is derived from an EMBL/GenBank/DDBJ whole genome shotgun (WGS) entry which is preliminary data.</text>
</comment>
<evidence type="ECO:0000256" key="4">
    <source>
        <dbReference type="ARBA" id="ARBA00022741"/>
    </source>
</evidence>
<dbReference type="PANTHER" id="PTHR19136:SF81">
    <property type="entry name" value="MOLYBDENUM COFACTOR GUANYLYLTRANSFERASE"/>
    <property type="match status" value="1"/>
</dbReference>
<evidence type="ECO:0000259" key="8">
    <source>
        <dbReference type="Pfam" id="PF12804"/>
    </source>
</evidence>
<evidence type="ECO:0000256" key="1">
    <source>
        <dbReference type="ARBA" id="ARBA00022490"/>
    </source>
</evidence>
<proteinExistence type="predicted"/>
<keyword evidence="7" id="KW-0501">Molybdenum cofactor biosynthesis</keyword>
<dbReference type="PANTHER" id="PTHR19136">
    <property type="entry name" value="MOLYBDENUM COFACTOR GUANYLYLTRANSFERASE"/>
    <property type="match status" value="1"/>
</dbReference>
<keyword evidence="4" id="KW-0547">Nucleotide-binding</keyword>
<sequence>MVEYDAVVLAGGAAKRLGGADKPGLDFGGRTALDRVLDAVEGAEHTVVVGPARTTDRCVTWVRENPPGAGPVAALRHGLAYATADRVVVLAADVPLVDRGTVERLVAAAEGHDGAVLCDGRHEQFLLAVYDHDRLAANVAPLPASASLRRAVTGLDLVKVTDDNGASLDCDTWDQVEQVRQRL</sequence>
<dbReference type="InterPro" id="IPR013482">
    <property type="entry name" value="Molybde_CF_guanTrfase"/>
</dbReference>
<feature type="domain" description="MobA-like NTP transferase" evidence="8">
    <location>
        <begin position="6"/>
        <end position="152"/>
    </location>
</feature>
<evidence type="ECO:0000256" key="7">
    <source>
        <dbReference type="ARBA" id="ARBA00023150"/>
    </source>
</evidence>
<dbReference type="GO" id="GO:0016779">
    <property type="term" value="F:nucleotidyltransferase activity"/>
    <property type="evidence" value="ECO:0007669"/>
    <property type="project" value="UniProtKB-KW"/>
</dbReference>
<keyword evidence="3" id="KW-0479">Metal-binding</keyword>
<name>A0A3A3ZN99_9ACTN</name>
<evidence type="ECO:0000256" key="3">
    <source>
        <dbReference type="ARBA" id="ARBA00022723"/>
    </source>
</evidence>
<dbReference type="Pfam" id="PF12804">
    <property type="entry name" value="NTP_transf_3"/>
    <property type="match status" value="1"/>
</dbReference>
<dbReference type="OrthoDB" id="4408226at2"/>
<organism evidence="9 10">
    <name type="scientific">Vallicoccus soli</name>
    <dbReference type="NCBI Taxonomy" id="2339232"/>
    <lineage>
        <taxon>Bacteria</taxon>
        <taxon>Bacillati</taxon>
        <taxon>Actinomycetota</taxon>
        <taxon>Actinomycetes</taxon>
        <taxon>Motilibacterales</taxon>
        <taxon>Vallicoccaceae</taxon>
        <taxon>Vallicoccus</taxon>
    </lineage>
</organism>
<keyword evidence="10" id="KW-1185">Reference proteome</keyword>
<dbReference type="Proteomes" id="UP000265614">
    <property type="component" value="Unassembled WGS sequence"/>
</dbReference>
<keyword evidence="6" id="KW-0342">GTP-binding</keyword>
<keyword evidence="2 9" id="KW-0808">Transferase</keyword>
<dbReference type="InterPro" id="IPR025877">
    <property type="entry name" value="MobA-like_NTP_Trfase"/>
</dbReference>
<keyword evidence="9" id="KW-0548">Nucleotidyltransferase</keyword>
<evidence type="ECO:0000256" key="5">
    <source>
        <dbReference type="ARBA" id="ARBA00022842"/>
    </source>
</evidence>
<evidence type="ECO:0000313" key="9">
    <source>
        <dbReference type="EMBL" id="RJK98295.1"/>
    </source>
</evidence>
<dbReference type="InterPro" id="IPR029044">
    <property type="entry name" value="Nucleotide-diphossugar_trans"/>
</dbReference>
<evidence type="ECO:0000256" key="6">
    <source>
        <dbReference type="ARBA" id="ARBA00023134"/>
    </source>
</evidence>
<dbReference type="Gene3D" id="3.90.550.10">
    <property type="entry name" value="Spore Coat Polysaccharide Biosynthesis Protein SpsA, Chain A"/>
    <property type="match status" value="1"/>
</dbReference>
<dbReference type="GO" id="GO:0006777">
    <property type="term" value="P:Mo-molybdopterin cofactor biosynthetic process"/>
    <property type="evidence" value="ECO:0007669"/>
    <property type="project" value="UniProtKB-KW"/>
</dbReference>
<protein>
    <submittedName>
        <fullName evidence="9">Molybdenum cofactor guanylyltransferase</fullName>
    </submittedName>
</protein>
<reference evidence="9 10" key="1">
    <citation type="submission" date="2018-09" db="EMBL/GenBank/DDBJ databases">
        <title>YIM 75000 draft genome.</title>
        <authorList>
            <person name="Tang S."/>
            <person name="Feng Y."/>
        </authorList>
    </citation>
    <scope>NUCLEOTIDE SEQUENCE [LARGE SCALE GENOMIC DNA]</scope>
    <source>
        <strain evidence="9 10">YIM 75000</strain>
    </source>
</reference>
<dbReference type="EMBL" id="QZEZ01000001">
    <property type="protein sequence ID" value="RJK98295.1"/>
    <property type="molecule type" value="Genomic_DNA"/>
</dbReference>
<dbReference type="AlphaFoldDB" id="A0A3A3ZN99"/>
<dbReference type="SUPFAM" id="SSF53448">
    <property type="entry name" value="Nucleotide-diphospho-sugar transferases"/>
    <property type="match status" value="1"/>
</dbReference>
<evidence type="ECO:0000313" key="10">
    <source>
        <dbReference type="Proteomes" id="UP000265614"/>
    </source>
</evidence>
<keyword evidence="1" id="KW-0963">Cytoplasm</keyword>
<gene>
    <name evidence="9" type="ORF">D5H78_00170</name>
</gene>
<dbReference type="GO" id="GO:0046872">
    <property type="term" value="F:metal ion binding"/>
    <property type="evidence" value="ECO:0007669"/>
    <property type="project" value="UniProtKB-KW"/>
</dbReference>
<dbReference type="GO" id="GO:0005525">
    <property type="term" value="F:GTP binding"/>
    <property type="evidence" value="ECO:0007669"/>
    <property type="project" value="UniProtKB-KW"/>
</dbReference>